<dbReference type="Pfam" id="PF19279">
    <property type="entry name" value="YegS_C"/>
    <property type="match status" value="1"/>
</dbReference>
<evidence type="ECO:0000256" key="2">
    <source>
        <dbReference type="ARBA" id="ARBA00005983"/>
    </source>
</evidence>
<evidence type="ECO:0000256" key="3">
    <source>
        <dbReference type="ARBA" id="ARBA00022679"/>
    </source>
</evidence>
<dbReference type="GO" id="GO:0005524">
    <property type="term" value="F:ATP binding"/>
    <property type="evidence" value="ECO:0007669"/>
    <property type="project" value="UniProtKB-KW"/>
</dbReference>
<comment type="cofactor">
    <cofactor evidence="1">
        <name>Mg(2+)</name>
        <dbReference type="ChEBI" id="CHEBI:18420"/>
    </cofactor>
</comment>
<dbReference type="AlphaFoldDB" id="A0A7H2BKD1"/>
<evidence type="ECO:0000313" key="12">
    <source>
        <dbReference type="Proteomes" id="UP000516421"/>
    </source>
</evidence>
<feature type="domain" description="DAGKc" evidence="10">
    <location>
        <begin position="52"/>
        <end position="182"/>
    </location>
</feature>
<keyword evidence="5 11" id="KW-0418">Kinase</keyword>
<dbReference type="PANTHER" id="PTHR12358:SF54">
    <property type="entry name" value="SPHINGOSINE KINASE RELATED PROTEIN"/>
    <property type="match status" value="1"/>
</dbReference>
<dbReference type="EMBL" id="CP061538">
    <property type="protein sequence ID" value="QNV40127.1"/>
    <property type="molecule type" value="Genomic_DNA"/>
</dbReference>
<dbReference type="RefSeq" id="WP_190617725.1">
    <property type="nucleotide sequence ID" value="NZ_CP061538.1"/>
</dbReference>
<name>A0A7H2BKD1_9MICC</name>
<dbReference type="Pfam" id="PF00781">
    <property type="entry name" value="DAGK_cat"/>
    <property type="match status" value="1"/>
</dbReference>
<dbReference type="SMART" id="SM00046">
    <property type="entry name" value="DAGKc"/>
    <property type="match status" value="1"/>
</dbReference>
<dbReference type="KEGG" id="rama:IDM48_01350"/>
<gene>
    <name evidence="11" type="ORF">IDM48_01350</name>
</gene>
<dbReference type="InterPro" id="IPR017438">
    <property type="entry name" value="ATP-NAD_kinase_N"/>
</dbReference>
<evidence type="ECO:0000256" key="8">
    <source>
        <dbReference type="ARBA" id="ARBA00023264"/>
    </source>
</evidence>
<evidence type="ECO:0000256" key="5">
    <source>
        <dbReference type="ARBA" id="ARBA00022777"/>
    </source>
</evidence>
<dbReference type="InterPro" id="IPR050187">
    <property type="entry name" value="Lipid_Phosphate_FormReg"/>
</dbReference>
<dbReference type="Proteomes" id="UP000516421">
    <property type="component" value="Chromosome"/>
</dbReference>
<sequence>MQRNKKNIAAISALALGVTYTAVSWAVVKAGQNKRPDIFPTYRPWHVMLEPTEPKRVAVIFNPIKLNAQYGCKVVKEQLAEAGWDEPIFYETEVDDPGYSMAKDAVKNGAEIVIAIGGDGTVREVAAGIAGSDAALGIVPLGTGNLLARNLKLEYWDIEACVNSALHGYTQSIDMIRMQMRNEARTETVRNFLVMGGAGFDAQVMTDTNEELKAKLGWVAYVQSGLKNMVAPRRPAKIVLDDKTVLDRKIRSILIANCGEVQGGIKLTSSITARDGQLEVIVLTPRSLMGWLRVSARFMLGPSVFDRRTPVVEHFIGKKVSVDFEGVPLPVEVDGDVLEPAIHLDAEIVPAAVNVRLYPEDKVRTRPWNEIPQEILESREKLQQKLADSSDTILQEFVDSLEDRSRKVQKWFDK</sequence>
<feature type="signal peptide" evidence="9">
    <location>
        <begin position="1"/>
        <end position="26"/>
    </location>
</feature>
<evidence type="ECO:0000256" key="7">
    <source>
        <dbReference type="ARBA" id="ARBA00023209"/>
    </source>
</evidence>
<evidence type="ECO:0000256" key="6">
    <source>
        <dbReference type="ARBA" id="ARBA00022840"/>
    </source>
</evidence>
<dbReference type="PROSITE" id="PS50146">
    <property type="entry name" value="DAGK"/>
    <property type="match status" value="1"/>
</dbReference>
<evidence type="ECO:0000313" key="11">
    <source>
        <dbReference type="EMBL" id="QNV40127.1"/>
    </source>
</evidence>
<dbReference type="InterPro" id="IPR016064">
    <property type="entry name" value="NAD/diacylglycerol_kinase_sf"/>
</dbReference>
<keyword evidence="4" id="KW-0547">Nucleotide-binding</keyword>
<keyword evidence="7" id="KW-0443">Lipid metabolism</keyword>
<evidence type="ECO:0000256" key="1">
    <source>
        <dbReference type="ARBA" id="ARBA00001946"/>
    </source>
</evidence>
<dbReference type="InterPro" id="IPR045540">
    <property type="entry name" value="YegS/DAGK_C"/>
</dbReference>
<keyword evidence="9" id="KW-0732">Signal</keyword>
<keyword evidence="7" id="KW-0594">Phospholipid biosynthesis</keyword>
<evidence type="ECO:0000256" key="9">
    <source>
        <dbReference type="SAM" id="SignalP"/>
    </source>
</evidence>
<dbReference type="GO" id="GO:0008654">
    <property type="term" value="P:phospholipid biosynthetic process"/>
    <property type="evidence" value="ECO:0007669"/>
    <property type="project" value="UniProtKB-KW"/>
</dbReference>
<feature type="chain" id="PRO_5028884403" evidence="9">
    <location>
        <begin position="27"/>
        <end position="414"/>
    </location>
</feature>
<dbReference type="PANTHER" id="PTHR12358">
    <property type="entry name" value="SPHINGOSINE KINASE"/>
    <property type="match status" value="1"/>
</dbReference>
<protein>
    <submittedName>
        <fullName evidence="11">Diacylglycerol kinase family lipid kinase</fullName>
    </submittedName>
</protein>
<keyword evidence="12" id="KW-1185">Reference proteome</keyword>
<keyword evidence="6" id="KW-0067">ATP-binding</keyword>
<dbReference type="InterPro" id="IPR001206">
    <property type="entry name" value="Diacylglycerol_kinase_cat_dom"/>
</dbReference>
<keyword evidence="7" id="KW-0444">Lipid biosynthesis</keyword>
<dbReference type="GO" id="GO:0016301">
    <property type="term" value="F:kinase activity"/>
    <property type="evidence" value="ECO:0007669"/>
    <property type="project" value="UniProtKB-KW"/>
</dbReference>
<keyword evidence="3" id="KW-0808">Transferase</keyword>
<dbReference type="SUPFAM" id="SSF111331">
    <property type="entry name" value="NAD kinase/diacylglycerol kinase-like"/>
    <property type="match status" value="1"/>
</dbReference>
<proteinExistence type="inferred from homology"/>
<evidence type="ECO:0000256" key="4">
    <source>
        <dbReference type="ARBA" id="ARBA00022741"/>
    </source>
</evidence>
<reference evidence="11 12" key="1">
    <citation type="submission" date="2020-09" db="EMBL/GenBank/DDBJ databases">
        <title>Investigation of environmental microbe.</title>
        <authorList>
            <person name="Ou Y."/>
            <person name="Kang Q."/>
        </authorList>
    </citation>
    <scope>NUCLEOTIDE SEQUENCE [LARGE SCALE GENOMIC DNA]</scope>
    <source>
        <strain evidence="11 12">KJZ-9</strain>
    </source>
</reference>
<keyword evidence="8" id="KW-1208">Phospholipid metabolism</keyword>
<evidence type="ECO:0000259" key="10">
    <source>
        <dbReference type="PROSITE" id="PS50146"/>
    </source>
</evidence>
<comment type="similarity">
    <text evidence="2">Belongs to the diacylglycerol/lipid kinase family.</text>
</comment>
<organism evidence="11 12">
    <name type="scientific">Rothia amarae</name>
    <dbReference type="NCBI Taxonomy" id="169480"/>
    <lineage>
        <taxon>Bacteria</taxon>
        <taxon>Bacillati</taxon>
        <taxon>Actinomycetota</taxon>
        <taxon>Actinomycetes</taxon>
        <taxon>Micrococcales</taxon>
        <taxon>Micrococcaceae</taxon>
        <taxon>Rothia</taxon>
    </lineage>
</organism>
<dbReference type="Gene3D" id="3.40.50.10330">
    <property type="entry name" value="Probable inorganic polyphosphate/atp-NAD kinase, domain 1"/>
    <property type="match status" value="1"/>
</dbReference>
<accession>A0A7H2BKD1</accession>
<dbReference type="Gene3D" id="2.60.200.40">
    <property type="match status" value="1"/>
</dbReference>